<dbReference type="InterPro" id="IPR051703">
    <property type="entry name" value="NF-kappa-B_Signaling_Reg"/>
</dbReference>
<evidence type="ECO:0000259" key="1">
    <source>
        <dbReference type="Pfam" id="PF09588"/>
    </source>
</evidence>
<dbReference type="PANTHER" id="PTHR46609">
    <property type="entry name" value="EXONUCLEASE, PHAGE-TYPE/RECB, C-TERMINAL DOMAIN-CONTAINING PROTEIN"/>
    <property type="match status" value="1"/>
</dbReference>
<accession>A0ABQ9JGP1</accession>
<organism evidence="2 3">
    <name type="scientific">Molorchus minor</name>
    <dbReference type="NCBI Taxonomy" id="1323400"/>
    <lineage>
        <taxon>Eukaryota</taxon>
        <taxon>Metazoa</taxon>
        <taxon>Ecdysozoa</taxon>
        <taxon>Arthropoda</taxon>
        <taxon>Hexapoda</taxon>
        <taxon>Insecta</taxon>
        <taxon>Pterygota</taxon>
        <taxon>Neoptera</taxon>
        <taxon>Endopterygota</taxon>
        <taxon>Coleoptera</taxon>
        <taxon>Polyphaga</taxon>
        <taxon>Cucujiformia</taxon>
        <taxon>Chrysomeloidea</taxon>
        <taxon>Cerambycidae</taxon>
        <taxon>Lamiinae</taxon>
        <taxon>Monochamini</taxon>
        <taxon>Molorchus</taxon>
    </lineage>
</organism>
<dbReference type="SUPFAM" id="SSF52980">
    <property type="entry name" value="Restriction endonuclease-like"/>
    <property type="match status" value="1"/>
</dbReference>
<proteinExistence type="predicted"/>
<dbReference type="InterPro" id="IPR019080">
    <property type="entry name" value="YqaJ_viral_recombinase"/>
</dbReference>
<protein>
    <recommendedName>
        <fullName evidence="1">YqaJ viral recombinase domain-containing protein</fullName>
    </recommendedName>
</protein>
<feature type="domain" description="YqaJ viral recombinase" evidence="1">
    <location>
        <begin position="30"/>
        <end position="131"/>
    </location>
</feature>
<gene>
    <name evidence="2" type="ORF">NQ317_012971</name>
</gene>
<evidence type="ECO:0000313" key="3">
    <source>
        <dbReference type="Proteomes" id="UP001162164"/>
    </source>
</evidence>
<keyword evidence="3" id="KW-1185">Reference proteome</keyword>
<dbReference type="EMBL" id="JAPWTJ010000617">
    <property type="protein sequence ID" value="KAJ8976847.1"/>
    <property type="molecule type" value="Genomic_DNA"/>
</dbReference>
<comment type="caution">
    <text evidence="2">The sequence shown here is derived from an EMBL/GenBank/DDBJ whole genome shotgun (WGS) entry which is preliminary data.</text>
</comment>
<sequence>MQGSDAWNKERQLELQDLPVIPYIHMVGDTQHGLKYEKEAIKAFKERNYSHIITPSLVIAKSLPWLAFSPDGVIFEGGVPTSLLEIKCPYIGKEQGPEVFIKYCDYLEIVNYKPQLKVHHQYYGQVQFGMALLNLKKNLFHCLFPFFKKLFRDFADDFAQDLIKTVSKKYFYNMLHY</sequence>
<dbReference type="Gene3D" id="3.90.320.10">
    <property type="match status" value="1"/>
</dbReference>
<dbReference type="Pfam" id="PF09588">
    <property type="entry name" value="YqaJ"/>
    <property type="match status" value="1"/>
</dbReference>
<reference evidence="2" key="1">
    <citation type="journal article" date="2023" name="Insect Mol. Biol.">
        <title>Genome sequencing provides insights into the evolution of gene families encoding plant cell wall-degrading enzymes in longhorned beetles.</title>
        <authorList>
            <person name="Shin N.R."/>
            <person name="Okamura Y."/>
            <person name="Kirsch R."/>
            <person name="Pauchet Y."/>
        </authorList>
    </citation>
    <scope>NUCLEOTIDE SEQUENCE</scope>
    <source>
        <strain evidence="2">MMC_N1</strain>
    </source>
</reference>
<dbReference type="PANTHER" id="PTHR46609:SF8">
    <property type="entry name" value="YQAJ VIRAL RECOMBINASE DOMAIN-CONTAINING PROTEIN"/>
    <property type="match status" value="1"/>
</dbReference>
<dbReference type="Proteomes" id="UP001162164">
    <property type="component" value="Unassembled WGS sequence"/>
</dbReference>
<name>A0ABQ9JGP1_9CUCU</name>
<evidence type="ECO:0000313" key="2">
    <source>
        <dbReference type="EMBL" id="KAJ8976847.1"/>
    </source>
</evidence>
<dbReference type="InterPro" id="IPR011335">
    <property type="entry name" value="Restrct_endonuc-II-like"/>
</dbReference>
<dbReference type="InterPro" id="IPR011604">
    <property type="entry name" value="PDDEXK-like_dom_sf"/>
</dbReference>